<reference evidence="1" key="1">
    <citation type="submission" date="2021-01" db="EMBL/GenBank/DDBJ databases">
        <authorList>
            <person name="Corre E."/>
            <person name="Pelletier E."/>
            <person name="Niang G."/>
            <person name="Scheremetjew M."/>
            <person name="Finn R."/>
            <person name="Kale V."/>
            <person name="Holt S."/>
            <person name="Cochrane G."/>
            <person name="Meng A."/>
            <person name="Brown T."/>
            <person name="Cohen L."/>
        </authorList>
    </citation>
    <scope>NUCLEOTIDE SEQUENCE</scope>
    <source>
        <strain evidence="1">SL-175</strain>
    </source>
</reference>
<evidence type="ECO:0000313" key="1">
    <source>
        <dbReference type="EMBL" id="CAD8702329.1"/>
    </source>
</evidence>
<accession>A0A7S0X4I1</accession>
<gene>
    <name evidence="1" type="ORF">MANT1106_LOCUS5011</name>
</gene>
<proteinExistence type="predicted"/>
<dbReference type="EMBL" id="HBFC01008738">
    <property type="protein sequence ID" value="CAD8702329.1"/>
    <property type="molecule type" value="Transcribed_RNA"/>
</dbReference>
<name>A0A7S0X4I1_9CHLO</name>
<organism evidence="1">
    <name type="scientific">Mantoniella antarctica</name>
    <dbReference type="NCBI Taxonomy" id="81844"/>
    <lineage>
        <taxon>Eukaryota</taxon>
        <taxon>Viridiplantae</taxon>
        <taxon>Chlorophyta</taxon>
        <taxon>Mamiellophyceae</taxon>
        <taxon>Mamiellales</taxon>
        <taxon>Mamiellaceae</taxon>
        <taxon>Mantoniella</taxon>
    </lineage>
</organism>
<sequence length="499" mass="53842">MPLNKWNRSGSSVELFEGPSKSALADKTHYTSTFAQRHVHPRPPASANIDMSRSETEWSLTNKGVAGSFSTSGHMPSPGVVYRRHELPDRTASHMQLTHKPEANAQRELSEMYRTTNSAYDDSGFDGTYTSNARDRFRSGDNLNTRCHWDRTASKVRIGGGSAEILPSGTISASHATSILTDHPQASYHAAANGHGRHPPPKHVPTVDLSHDPNAVVVGGKGNGGPDFRTPLSRRAVELKPYAEFGGSASGDFSTHNQGTYGNPGKAAIAHAFNPREHLRSKGEWRMPHNDGSLLLEPQFGSSADTVSVGFYTRSAQMAEAERAVNGPRDLPRRYMWDRTVATVPMKGGDGANNTVAAHSAFVHTGAQLELAPGEVRPKVVPRGTVDRCTSMVMMTSAAAGTANVTGKSKYRDDFDAGVHAASATVSAMTGRANLTIPVRNTSKVPMKYVAGTNFHRGSSDYDAAFAKPQRKDYHRRLDTAGLGTSSRVSLSHDAKTIW</sequence>
<protein>
    <submittedName>
        <fullName evidence="1">Uncharacterized protein</fullName>
    </submittedName>
</protein>
<dbReference type="AlphaFoldDB" id="A0A7S0X4I1"/>